<dbReference type="Proteomes" id="UP001153076">
    <property type="component" value="Unassembled WGS sequence"/>
</dbReference>
<dbReference type="AlphaFoldDB" id="A0A9Q1KA75"/>
<comment type="caution">
    <text evidence="1">The sequence shown here is derived from an EMBL/GenBank/DDBJ whole genome shotgun (WGS) entry which is preliminary data.</text>
</comment>
<dbReference type="PANTHER" id="PTHR31170">
    <property type="entry name" value="BNAC04G53230D PROTEIN"/>
    <property type="match status" value="1"/>
</dbReference>
<protein>
    <submittedName>
        <fullName evidence="1">Uncharacterized protein</fullName>
    </submittedName>
</protein>
<dbReference type="PANTHER" id="PTHR31170:SF25">
    <property type="entry name" value="BNAA09G04570D PROTEIN"/>
    <property type="match status" value="1"/>
</dbReference>
<evidence type="ECO:0000313" key="2">
    <source>
        <dbReference type="Proteomes" id="UP001153076"/>
    </source>
</evidence>
<organism evidence="1 2">
    <name type="scientific">Carnegiea gigantea</name>
    <dbReference type="NCBI Taxonomy" id="171969"/>
    <lineage>
        <taxon>Eukaryota</taxon>
        <taxon>Viridiplantae</taxon>
        <taxon>Streptophyta</taxon>
        <taxon>Embryophyta</taxon>
        <taxon>Tracheophyta</taxon>
        <taxon>Spermatophyta</taxon>
        <taxon>Magnoliopsida</taxon>
        <taxon>eudicotyledons</taxon>
        <taxon>Gunneridae</taxon>
        <taxon>Pentapetalae</taxon>
        <taxon>Caryophyllales</taxon>
        <taxon>Cactineae</taxon>
        <taxon>Cactaceae</taxon>
        <taxon>Cactoideae</taxon>
        <taxon>Echinocereeae</taxon>
        <taxon>Carnegiea</taxon>
    </lineage>
</organism>
<gene>
    <name evidence="1" type="ORF">Cgig2_003408</name>
</gene>
<dbReference type="Pfam" id="PF03140">
    <property type="entry name" value="DUF247"/>
    <property type="match status" value="1"/>
</dbReference>
<name>A0A9Q1KA75_9CARY</name>
<sequence>MFIPMEVKLERGKASFQPSKWKKHCMYRVPWCLRGRGNDNDFRPRLVSIGPYHYADPQLHDMQFHKERMLDCILKRTGKDISEFYDAIKDLEHEARACYEDLPETSFPSEDFMNMLVLDGCFMLEFLVGCYEKSHYSELGYEKEDPIFSKLYMCYGILMDMILIENQIPLFILNQIYEVQSGYPHNDKVTDLMFEAFNPFWVIGRVPKSENGEKRILSTFRLDINGRNMPRSCLEAFWQNLMYDCTVSDEWIKRIPGRGNQDSMQVRLERRMAFAERDFGRRPAMESMRAQGNEGNEEAERKKRIGDEPMIIMDLKQHVIRSVIALKEAGVIFKHKNTPPFWDVKFDLKSGVLEIPQIMIAEWSKSMFLNLMAFELRHIEEENQKILSYILFMDSLVNFAADVDELRACGAIVSTGMNDKEIADVFNHLGRNPVIIPFSHQDLIKQIYKYCSKRIHRWRANLMHNYFHNPWAIISVIAAALTEN</sequence>
<reference evidence="1" key="1">
    <citation type="submission" date="2022-04" db="EMBL/GenBank/DDBJ databases">
        <title>Carnegiea gigantea Genome sequencing and assembly v2.</title>
        <authorList>
            <person name="Copetti D."/>
            <person name="Sanderson M.J."/>
            <person name="Burquez A."/>
            <person name="Wojciechowski M.F."/>
        </authorList>
    </citation>
    <scope>NUCLEOTIDE SEQUENCE</scope>
    <source>
        <strain evidence="1">SGP5-SGP5p</strain>
        <tissue evidence="1">Aerial part</tissue>
    </source>
</reference>
<dbReference type="OrthoDB" id="1846188at2759"/>
<dbReference type="EMBL" id="JAKOGI010000227">
    <property type="protein sequence ID" value="KAJ8439195.1"/>
    <property type="molecule type" value="Genomic_DNA"/>
</dbReference>
<proteinExistence type="predicted"/>
<accession>A0A9Q1KA75</accession>
<evidence type="ECO:0000313" key="1">
    <source>
        <dbReference type="EMBL" id="KAJ8439195.1"/>
    </source>
</evidence>
<keyword evidence="2" id="KW-1185">Reference proteome</keyword>
<dbReference type="InterPro" id="IPR004158">
    <property type="entry name" value="DUF247_pln"/>
</dbReference>